<protein>
    <submittedName>
        <fullName evidence="2">Uncharacterized protein</fullName>
    </submittedName>
</protein>
<feature type="compositionally biased region" description="Basic and acidic residues" evidence="1">
    <location>
        <begin position="134"/>
        <end position="143"/>
    </location>
</feature>
<dbReference type="EMBL" id="SNSC02000003">
    <property type="protein sequence ID" value="TID25929.1"/>
    <property type="molecule type" value="Genomic_DNA"/>
</dbReference>
<evidence type="ECO:0000256" key="1">
    <source>
        <dbReference type="SAM" id="MobiDB-lite"/>
    </source>
</evidence>
<keyword evidence="3" id="KW-1185">Reference proteome</keyword>
<reference evidence="2 3" key="1">
    <citation type="submission" date="2019-04" db="EMBL/GenBank/DDBJ databases">
        <title>High contiguity whole genome sequence and gene annotation resource for two Venturia nashicola isolates.</title>
        <authorList>
            <person name="Prokchorchik M."/>
            <person name="Won K."/>
            <person name="Lee Y."/>
            <person name="Choi E.D."/>
            <person name="Segonzac C."/>
            <person name="Sohn K.H."/>
        </authorList>
    </citation>
    <scope>NUCLEOTIDE SEQUENCE [LARGE SCALE GENOMIC DNA]</scope>
    <source>
        <strain evidence="2 3">PRI2</strain>
    </source>
</reference>
<evidence type="ECO:0000313" key="2">
    <source>
        <dbReference type="EMBL" id="TID25929.1"/>
    </source>
</evidence>
<gene>
    <name evidence="2" type="ORF">E6O75_ATG03792</name>
</gene>
<proteinExistence type="predicted"/>
<feature type="compositionally biased region" description="Polar residues" evidence="1">
    <location>
        <begin position="144"/>
        <end position="156"/>
    </location>
</feature>
<dbReference type="AlphaFoldDB" id="A0A4Z1PEL4"/>
<feature type="region of interest" description="Disordered" evidence="1">
    <location>
        <begin position="127"/>
        <end position="157"/>
    </location>
</feature>
<name>A0A4Z1PEL4_9PEZI</name>
<sequence length="178" mass="20110">MVVKVVCICHLGYYSSYQVSPDCLRCGLSALHRVHQELPTRVWSYRDADGLLTVTKCLRFEEHFDQLFQITCAVLDLRGLAALESLNADTTGIIDQCLALCYQTYYCAGWAGSGNTVARNKVAEKAMEYQTPSRPRDDDHEYTTDTPEQASSSYTPIQYPPLDQTAVQYVSHIMRKPE</sequence>
<dbReference type="Proteomes" id="UP000298493">
    <property type="component" value="Unassembled WGS sequence"/>
</dbReference>
<comment type="caution">
    <text evidence="2">The sequence shown here is derived from an EMBL/GenBank/DDBJ whole genome shotgun (WGS) entry which is preliminary data.</text>
</comment>
<accession>A0A4Z1PEL4</accession>
<evidence type="ECO:0000313" key="3">
    <source>
        <dbReference type="Proteomes" id="UP000298493"/>
    </source>
</evidence>
<organism evidence="2 3">
    <name type="scientific">Venturia nashicola</name>
    <dbReference type="NCBI Taxonomy" id="86259"/>
    <lineage>
        <taxon>Eukaryota</taxon>
        <taxon>Fungi</taxon>
        <taxon>Dikarya</taxon>
        <taxon>Ascomycota</taxon>
        <taxon>Pezizomycotina</taxon>
        <taxon>Dothideomycetes</taxon>
        <taxon>Pleosporomycetidae</taxon>
        <taxon>Venturiales</taxon>
        <taxon>Venturiaceae</taxon>
        <taxon>Venturia</taxon>
    </lineage>
</organism>